<dbReference type="InterPro" id="IPR024234">
    <property type="entry name" value="DUF3801"/>
</dbReference>
<protein>
    <recommendedName>
        <fullName evidence="2">PcfB family protein</fullName>
    </recommendedName>
</protein>
<gene>
    <name evidence="1" type="ORF">SDC9_79737</name>
</gene>
<sequence length="158" mass="17919">MQEEVEHRTVTLAISTTKLTGRVLKAAIRKLLASWKKGRDSPKIPHGKQTVKQLIGQNAGVSNIEVTDSNIKSFERVARKYGVDFAVKKDAAVRPPKFLVFFKARDADALTAAFQEFTAKTVRKTERPSVLAQLRKFKELLKNSVIDKVKRREQEQTR</sequence>
<reference evidence="1" key="1">
    <citation type="submission" date="2019-08" db="EMBL/GenBank/DDBJ databases">
        <authorList>
            <person name="Kucharzyk K."/>
            <person name="Murdoch R.W."/>
            <person name="Higgins S."/>
            <person name="Loffler F."/>
        </authorList>
    </citation>
    <scope>NUCLEOTIDE SEQUENCE</scope>
</reference>
<dbReference type="AlphaFoldDB" id="A0A644YYQ5"/>
<name>A0A644YYQ5_9ZZZZ</name>
<dbReference type="Pfam" id="PF12687">
    <property type="entry name" value="DUF3801"/>
    <property type="match status" value="1"/>
</dbReference>
<evidence type="ECO:0000313" key="1">
    <source>
        <dbReference type="EMBL" id="MPM33168.1"/>
    </source>
</evidence>
<dbReference type="EMBL" id="VSSQ01006578">
    <property type="protein sequence ID" value="MPM33168.1"/>
    <property type="molecule type" value="Genomic_DNA"/>
</dbReference>
<accession>A0A644YYQ5</accession>
<organism evidence="1">
    <name type="scientific">bioreactor metagenome</name>
    <dbReference type="NCBI Taxonomy" id="1076179"/>
    <lineage>
        <taxon>unclassified sequences</taxon>
        <taxon>metagenomes</taxon>
        <taxon>ecological metagenomes</taxon>
    </lineage>
</organism>
<proteinExistence type="predicted"/>
<comment type="caution">
    <text evidence="1">The sequence shown here is derived from an EMBL/GenBank/DDBJ whole genome shotgun (WGS) entry which is preliminary data.</text>
</comment>
<evidence type="ECO:0008006" key="2">
    <source>
        <dbReference type="Google" id="ProtNLM"/>
    </source>
</evidence>